<comment type="caution">
    <text evidence="2">The sequence shown here is derived from an EMBL/GenBank/DDBJ whole genome shotgun (WGS) entry which is preliminary data.</text>
</comment>
<organism evidence="2 3">
    <name type="scientific">Vibrio pectenicida</name>
    <dbReference type="NCBI Taxonomy" id="62763"/>
    <lineage>
        <taxon>Bacteria</taxon>
        <taxon>Pseudomonadati</taxon>
        <taxon>Pseudomonadota</taxon>
        <taxon>Gammaproteobacteria</taxon>
        <taxon>Vibrionales</taxon>
        <taxon>Vibrionaceae</taxon>
        <taxon>Vibrio</taxon>
    </lineage>
</organism>
<dbReference type="CDD" id="cd06532">
    <property type="entry name" value="Glyco_transf_25"/>
    <property type="match status" value="1"/>
</dbReference>
<evidence type="ECO:0000313" key="3">
    <source>
        <dbReference type="Proteomes" id="UP000269041"/>
    </source>
</evidence>
<dbReference type="EMBL" id="RSFA01000017">
    <property type="protein sequence ID" value="RSD32027.1"/>
    <property type="molecule type" value="Genomic_DNA"/>
</dbReference>
<dbReference type="Proteomes" id="UP000269041">
    <property type="component" value="Unassembled WGS sequence"/>
</dbReference>
<dbReference type="GO" id="GO:0016740">
    <property type="term" value="F:transferase activity"/>
    <property type="evidence" value="ECO:0007669"/>
    <property type="project" value="UniProtKB-KW"/>
</dbReference>
<gene>
    <name evidence="2" type="ORF">EJA03_05625</name>
</gene>
<accession>A0A3R9EED5</accession>
<name>A0A3R9EED5_9VIBR</name>
<dbReference type="RefSeq" id="WP_125320261.1">
    <property type="nucleotide sequence ID" value="NZ_AP024889.1"/>
</dbReference>
<reference evidence="2 3" key="1">
    <citation type="submission" date="2018-12" db="EMBL/GenBank/DDBJ databases">
        <title>Genomic taxonomy of the Vibrionaceae family.</title>
        <authorList>
            <person name="Gomez-Gil B."/>
            <person name="Enciso-Ibarra K."/>
        </authorList>
    </citation>
    <scope>NUCLEOTIDE SEQUENCE [LARGE SCALE GENOMIC DNA]</scope>
    <source>
        <strain evidence="2 3">CAIM 594</strain>
    </source>
</reference>
<dbReference type="AlphaFoldDB" id="A0A3R9EED5"/>
<keyword evidence="3" id="KW-1185">Reference proteome</keyword>
<dbReference type="OrthoDB" id="9816113at2"/>
<evidence type="ECO:0000313" key="2">
    <source>
        <dbReference type="EMBL" id="RSD32027.1"/>
    </source>
</evidence>
<feature type="domain" description="Glycosyl transferase family 25" evidence="1">
    <location>
        <begin position="2"/>
        <end position="178"/>
    </location>
</feature>
<protein>
    <submittedName>
        <fullName evidence="2">Glycosyltransferase family 25 protein</fullName>
    </submittedName>
</protein>
<keyword evidence="2" id="KW-0808">Transferase</keyword>
<sequence>MKVFVISLKRSPERRRYIKRQLDDLNIEFEFFDAVDGRAEPPHPLFDNYNYAKRLWLTSGRVPSKGELGVYGSHYLLWLKSVELNEAIIVFEDDAAIQPIFSDYISLIEEKVHSYGFLRLESKNDKGEAIPKEAGENYQISFLTDNFGGLRCYAISPTAAKKLIKDSERWCMPVDNYIGSVYLHNMPSYILSPTLVENPQEFDTTIQLGEERRAEWYRKPTRELYSLYRKFKMSQMNKKYR</sequence>
<proteinExistence type="predicted"/>
<dbReference type="Pfam" id="PF01755">
    <property type="entry name" value="Glyco_transf_25"/>
    <property type="match status" value="1"/>
</dbReference>
<evidence type="ECO:0000259" key="1">
    <source>
        <dbReference type="Pfam" id="PF01755"/>
    </source>
</evidence>
<dbReference type="InterPro" id="IPR002654">
    <property type="entry name" value="Glyco_trans_25"/>
</dbReference>